<reference evidence="1" key="1">
    <citation type="journal article" date="2019" name="MBio">
        <title>Virus Genomes from Deep Sea Sediments Expand the Ocean Megavirome and Support Independent Origins of Viral Gigantism.</title>
        <authorList>
            <person name="Backstrom D."/>
            <person name="Yutin N."/>
            <person name="Jorgensen S.L."/>
            <person name="Dharamshi J."/>
            <person name="Homa F."/>
            <person name="Zaremba-Niedwiedzka K."/>
            <person name="Spang A."/>
            <person name="Wolf Y.I."/>
            <person name="Koonin E.V."/>
            <person name="Ettema T.J."/>
        </authorList>
    </citation>
    <scope>NUCLEOTIDE SEQUENCE</scope>
</reference>
<dbReference type="EMBL" id="MK500429">
    <property type="protein sequence ID" value="QBK89589.1"/>
    <property type="molecule type" value="Genomic_DNA"/>
</dbReference>
<name>A0A481Z3P1_9VIRU</name>
<accession>A0A481Z3P1</accession>
<evidence type="ECO:0000313" key="1">
    <source>
        <dbReference type="EMBL" id="QBK89589.1"/>
    </source>
</evidence>
<organism evidence="1">
    <name type="scientific">Pithovirus LCPAC001</name>
    <dbReference type="NCBI Taxonomy" id="2506585"/>
    <lineage>
        <taxon>Viruses</taxon>
        <taxon>Pithoviruses</taxon>
    </lineage>
</organism>
<evidence type="ECO:0008006" key="2">
    <source>
        <dbReference type="Google" id="ProtNLM"/>
    </source>
</evidence>
<protein>
    <recommendedName>
        <fullName evidence="2">Endonuclease</fullName>
    </recommendedName>
</protein>
<gene>
    <name evidence="1" type="ORF">LCPAC001_00990</name>
</gene>
<proteinExistence type="predicted"/>
<sequence length="185" mass="22318">MYQGKKSLNKKIEVCRSCYNKYTGYACRVEEQMVKYIQNSSLGSYIVLKDQIIKGDVCDTRRRPDLYIASTKKLHIIVECDEKQHQGYSEKCERGRLDEIIDEMREGRIVFIRWNPDYYQIDGKRGLVSRKERLVTLVEFIHHIISKNDWDENNNIVLYYMYYSNDRCDLENEFFVKHVYYKDDF</sequence>